<dbReference type="PANTHER" id="PTHR31407">
    <property type="match status" value="1"/>
</dbReference>
<dbReference type="GO" id="GO:0005509">
    <property type="term" value="F:calcium ion binding"/>
    <property type="evidence" value="ECO:0007669"/>
    <property type="project" value="InterPro"/>
</dbReference>
<dbReference type="GO" id="GO:0009654">
    <property type="term" value="C:photosystem II oxygen evolving complex"/>
    <property type="evidence" value="ECO:0007669"/>
    <property type="project" value="InterPro"/>
</dbReference>
<sequence>MAPLAPPLTSRTTPPSTTPSGGISTRTGYGRLGLALLRARYLHHHETAMKQDRHDNTSLAPIHLVLTSSRRNHLVGSLGAPLASWKEDCASALGESAAHVASSSSQCSHGRRAVNNAAVSTALACALPRDARAEDGVVSPPSAPGKEKRRDEKLRYEVSIPEGWEFVDKAGATLLTRDPEKKSNTLGVVVSPSRVDNLSSFGMLDDVADKLVGAEKNKESTISCELVSAVERGGGGNLIYDFEYRLDSTRGKKYVLSSVSIANRSLYILNVNLKGEPPVELVDQMREAVASFDVL</sequence>
<protein>
    <recommendedName>
        <fullName evidence="2">PsbP C-terminal domain-containing protein</fullName>
    </recommendedName>
</protein>
<feature type="region of interest" description="Disordered" evidence="1">
    <location>
        <begin position="133"/>
        <end position="152"/>
    </location>
</feature>
<evidence type="ECO:0000313" key="3">
    <source>
        <dbReference type="EMBL" id="GHP05130.1"/>
    </source>
</evidence>
<evidence type="ECO:0000313" key="4">
    <source>
        <dbReference type="Proteomes" id="UP000660262"/>
    </source>
</evidence>
<dbReference type="EMBL" id="BNJQ01000009">
    <property type="protein sequence ID" value="GHP05130.1"/>
    <property type="molecule type" value="Genomic_DNA"/>
</dbReference>
<comment type="caution">
    <text evidence="3">The sequence shown here is derived from an EMBL/GenBank/DDBJ whole genome shotgun (WGS) entry which is preliminary data.</text>
</comment>
<feature type="region of interest" description="Disordered" evidence="1">
    <location>
        <begin position="1"/>
        <end position="27"/>
    </location>
</feature>
<dbReference type="InterPro" id="IPR016123">
    <property type="entry name" value="Mog1/PsbP_a/b/a-sand"/>
</dbReference>
<organism evidence="3 4">
    <name type="scientific">Pycnococcus provasolii</name>
    <dbReference type="NCBI Taxonomy" id="41880"/>
    <lineage>
        <taxon>Eukaryota</taxon>
        <taxon>Viridiplantae</taxon>
        <taxon>Chlorophyta</taxon>
        <taxon>Pseudoscourfieldiophyceae</taxon>
        <taxon>Pseudoscourfieldiales</taxon>
        <taxon>Pycnococcaceae</taxon>
        <taxon>Pycnococcus</taxon>
    </lineage>
</organism>
<dbReference type="OrthoDB" id="2020701at2759"/>
<reference evidence="3" key="1">
    <citation type="submission" date="2020-10" db="EMBL/GenBank/DDBJ databases">
        <title>Unveiling of a novel bifunctional photoreceptor, Dualchrome1, isolated from a cosmopolitan green alga.</title>
        <authorList>
            <person name="Suzuki S."/>
            <person name="Kawachi M."/>
        </authorList>
    </citation>
    <scope>NUCLEOTIDE SEQUENCE</scope>
    <source>
        <strain evidence="3">NIES 2893</strain>
    </source>
</reference>
<dbReference type="GO" id="GO:0015979">
    <property type="term" value="P:photosynthesis"/>
    <property type="evidence" value="ECO:0007669"/>
    <property type="project" value="InterPro"/>
</dbReference>
<feature type="domain" description="PsbP C-terminal" evidence="2">
    <location>
        <begin position="150"/>
        <end position="294"/>
    </location>
</feature>
<feature type="compositionally biased region" description="Low complexity" evidence="1">
    <location>
        <begin position="7"/>
        <end position="27"/>
    </location>
</feature>
<dbReference type="Pfam" id="PF01789">
    <property type="entry name" value="PsbP"/>
    <property type="match status" value="1"/>
</dbReference>
<dbReference type="GO" id="GO:0019898">
    <property type="term" value="C:extrinsic component of membrane"/>
    <property type="evidence" value="ECO:0007669"/>
    <property type="project" value="InterPro"/>
</dbReference>
<name>A0A830HH94_9CHLO</name>
<dbReference type="AlphaFoldDB" id="A0A830HH94"/>
<dbReference type="SUPFAM" id="SSF55724">
    <property type="entry name" value="Mog1p/PsbP-like"/>
    <property type="match status" value="1"/>
</dbReference>
<gene>
    <name evidence="3" type="ORF">PPROV_000388200</name>
</gene>
<evidence type="ECO:0000256" key="1">
    <source>
        <dbReference type="SAM" id="MobiDB-lite"/>
    </source>
</evidence>
<dbReference type="Gene3D" id="3.40.1000.10">
    <property type="entry name" value="Mog1/PsbP, alpha/beta/alpha sandwich"/>
    <property type="match status" value="1"/>
</dbReference>
<proteinExistence type="predicted"/>
<dbReference type="InterPro" id="IPR002683">
    <property type="entry name" value="PsbP_C"/>
</dbReference>
<evidence type="ECO:0000259" key="2">
    <source>
        <dbReference type="Pfam" id="PF01789"/>
    </source>
</evidence>
<keyword evidence="4" id="KW-1185">Reference proteome</keyword>
<dbReference type="Proteomes" id="UP000660262">
    <property type="component" value="Unassembled WGS sequence"/>
</dbReference>
<dbReference type="PANTHER" id="PTHR31407:SF3">
    <property type="entry name" value="PSBP DOMAIN-CONTAINING PROTEIN 2, CHLOROPLASTIC"/>
    <property type="match status" value="1"/>
</dbReference>
<accession>A0A830HH94</accession>